<feature type="non-terminal residue" evidence="1">
    <location>
        <position position="120"/>
    </location>
</feature>
<reference evidence="1 2" key="1">
    <citation type="submission" date="2014-11" db="EMBL/GenBank/DDBJ databases">
        <title>Genetic blueprint of the zoonotic pathogen Toxocara canis.</title>
        <authorList>
            <person name="Zhu X.-Q."/>
            <person name="Korhonen P.K."/>
            <person name="Cai H."/>
            <person name="Young N.D."/>
            <person name="Nejsum P."/>
            <person name="von Samson-Himmelstjerna G."/>
            <person name="Boag P.R."/>
            <person name="Tan P."/>
            <person name="Li Q."/>
            <person name="Min J."/>
            <person name="Yang Y."/>
            <person name="Wang X."/>
            <person name="Fang X."/>
            <person name="Hall R.S."/>
            <person name="Hofmann A."/>
            <person name="Sternberg P.W."/>
            <person name="Jex A.R."/>
            <person name="Gasser R.B."/>
        </authorList>
    </citation>
    <scope>NUCLEOTIDE SEQUENCE [LARGE SCALE GENOMIC DNA]</scope>
    <source>
        <strain evidence="1">PN_DK_2014</strain>
    </source>
</reference>
<proteinExistence type="predicted"/>
<protein>
    <submittedName>
        <fullName evidence="1">Uncharacterized protein</fullName>
    </submittedName>
</protein>
<organism evidence="1 2">
    <name type="scientific">Toxocara canis</name>
    <name type="common">Canine roundworm</name>
    <dbReference type="NCBI Taxonomy" id="6265"/>
    <lineage>
        <taxon>Eukaryota</taxon>
        <taxon>Metazoa</taxon>
        <taxon>Ecdysozoa</taxon>
        <taxon>Nematoda</taxon>
        <taxon>Chromadorea</taxon>
        <taxon>Rhabditida</taxon>
        <taxon>Spirurina</taxon>
        <taxon>Ascaridomorpha</taxon>
        <taxon>Ascaridoidea</taxon>
        <taxon>Toxocaridae</taxon>
        <taxon>Toxocara</taxon>
    </lineage>
</organism>
<feature type="non-terminal residue" evidence="1">
    <location>
        <position position="1"/>
    </location>
</feature>
<sequence>NYSVFRSPQFLNLPIPEPITSHHIVRHRLYKECFSVLTVLLYSGTLVHGYSSSISLRHGLASRVKAIKGRNSGDQDHFPRMRLTQSRKSHFANVNNSLQLVIIDYHKRPVRATIEPIVQR</sequence>
<evidence type="ECO:0000313" key="1">
    <source>
        <dbReference type="EMBL" id="KHN80678.1"/>
    </source>
</evidence>
<accession>A0A0B2VGM3</accession>
<evidence type="ECO:0000313" key="2">
    <source>
        <dbReference type="Proteomes" id="UP000031036"/>
    </source>
</evidence>
<name>A0A0B2VGM3_TOXCA</name>
<dbReference type="Proteomes" id="UP000031036">
    <property type="component" value="Unassembled WGS sequence"/>
</dbReference>
<dbReference type="EMBL" id="JPKZ01001694">
    <property type="protein sequence ID" value="KHN80678.1"/>
    <property type="molecule type" value="Genomic_DNA"/>
</dbReference>
<keyword evidence="2" id="KW-1185">Reference proteome</keyword>
<dbReference type="AlphaFoldDB" id="A0A0B2VGM3"/>
<comment type="caution">
    <text evidence="1">The sequence shown here is derived from an EMBL/GenBank/DDBJ whole genome shotgun (WGS) entry which is preliminary data.</text>
</comment>
<gene>
    <name evidence="1" type="ORF">Tcan_01023</name>
</gene>